<dbReference type="OrthoDB" id="9965720at2"/>
<organism evidence="1 2">
    <name type="scientific">Microbacterium paludicola</name>
    <dbReference type="NCBI Taxonomy" id="300019"/>
    <lineage>
        <taxon>Bacteria</taxon>
        <taxon>Bacillati</taxon>
        <taxon>Actinomycetota</taxon>
        <taxon>Actinomycetes</taxon>
        <taxon>Micrococcales</taxon>
        <taxon>Microbacteriaceae</taxon>
        <taxon>Microbacterium</taxon>
    </lineage>
</organism>
<sequence>MALDTMLAAEIEQQLKPLDAAGRAQFLLDLVEVVHNFATSEAVGEAETGSVDTGSLDAVREAARAHVDATH</sequence>
<dbReference type="EMBL" id="SPQB01000020">
    <property type="protein sequence ID" value="TFU32692.1"/>
    <property type="molecule type" value="Genomic_DNA"/>
</dbReference>
<evidence type="ECO:0000313" key="1">
    <source>
        <dbReference type="EMBL" id="TFU32692.1"/>
    </source>
</evidence>
<proteinExistence type="predicted"/>
<dbReference type="RefSeq" id="WP_135114568.1">
    <property type="nucleotide sequence ID" value="NZ_JADGLL010000020.1"/>
</dbReference>
<evidence type="ECO:0000313" key="2">
    <source>
        <dbReference type="Proteomes" id="UP000298358"/>
    </source>
</evidence>
<keyword evidence="2" id="KW-1185">Reference proteome</keyword>
<accession>A0A4Y9FTS4</accession>
<name>A0A4Y9FTS4_9MICO</name>
<gene>
    <name evidence="1" type="ORF">E4U02_09290</name>
</gene>
<reference evidence="1 2" key="1">
    <citation type="submission" date="2019-03" db="EMBL/GenBank/DDBJ databases">
        <title>Diversity of the mouse oral microbiome.</title>
        <authorList>
            <person name="Joseph S."/>
            <person name="Aduse-Opoku J."/>
            <person name="Curtis M."/>
            <person name="Wade W."/>
            <person name="Hashim A."/>
        </authorList>
    </citation>
    <scope>NUCLEOTIDE SEQUENCE [LARGE SCALE GENOMIC DNA]</scope>
    <source>
        <strain evidence="1 2">P1012</strain>
    </source>
</reference>
<comment type="caution">
    <text evidence="1">The sequence shown here is derived from an EMBL/GenBank/DDBJ whole genome shotgun (WGS) entry which is preliminary data.</text>
</comment>
<dbReference type="Proteomes" id="UP000298358">
    <property type="component" value="Unassembled WGS sequence"/>
</dbReference>
<protein>
    <submittedName>
        <fullName evidence="1">Uncharacterized protein</fullName>
    </submittedName>
</protein>
<dbReference type="AlphaFoldDB" id="A0A4Y9FTS4"/>